<reference evidence="3" key="3">
    <citation type="submission" date="2015-04" db="UniProtKB">
        <authorList>
            <consortium name="EnsemblPlants"/>
        </authorList>
    </citation>
    <scope>IDENTIFICATION</scope>
    <source>
        <strain evidence="3">cv. Jemalong A17</strain>
    </source>
</reference>
<protein>
    <submittedName>
        <fullName evidence="2 3">Uncharacterized protein</fullName>
    </submittedName>
</protein>
<dbReference type="AlphaFoldDB" id="G7L922"/>
<reference evidence="2 4" key="2">
    <citation type="journal article" date="2014" name="BMC Genomics">
        <title>An improved genome release (version Mt4.0) for the model legume Medicago truncatula.</title>
        <authorList>
            <person name="Tang H."/>
            <person name="Krishnakumar V."/>
            <person name="Bidwell S."/>
            <person name="Rosen B."/>
            <person name="Chan A."/>
            <person name="Zhou S."/>
            <person name="Gentzbittel L."/>
            <person name="Childs K.L."/>
            <person name="Yandell M."/>
            <person name="Gundlach H."/>
            <person name="Mayer K.F."/>
            <person name="Schwartz D.C."/>
            <person name="Town C.D."/>
        </authorList>
    </citation>
    <scope>GENOME REANNOTATION</scope>
    <source>
        <strain evidence="3 4">cv. Jemalong A17</strain>
    </source>
</reference>
<feature type="compositionally biased region" description="Polar residues" evidence="1">
    <location>
        <begin position="25"/>
        <end position="37"/>
    </location>
</feature>
<evidence type="ECO:0000313" key="2">
    <source>
        <dbReference type="EMBL" id="AET01876.1"/>
    </source>
</evidence>
<name>G7L922_MEDTR</name>
<feature type="region of interest" description="Disordered" evidence="1">
    <location>
        <begin position="1"/>
        <end position="37"/>
    </location>
</feature>
<reference evidence="2 4" key="1">
    <citation type="journal article" date="2011" name="Nature">
        <title>The Medicago genome provides insight into the evolution of rhizobial symbioses.</title>
        <authorList>
            <person name="Young N.D."/>
            <person name="Debelle F."/>
            <person name="Oldroyd G.E."/>
            <person name="Geurts R."/>
            <person name="Cannon S.B."/>
            <person name="Udvardi M.K."/>
            <person name="Benedito V.A."/>
            <person name="Mayer K.F."/>
            <person name="Gouzy J."/>
            <person name="Schoof H."/>
            <person name="Van de Peer Y."/>
            <person name="Proost S."/>
            <person name="Cook D.R."/>
            <person name="Meyers B.C."/>
            <person name="Spannagl M."/>
            <person name="Cheung F."/>
            <person name="De Mita S."/>
            <person name="Krishnakumar V."/>
            <person name="Gundlach H."/>
            <person name="Zhou S."/>
            <person name="Mudge J."/>
            <person name="Bharti A.K."/>
            <person name="Murray J.D."/>
            <person name="Naoumkina M.A."/>
            <person name="Rosen B."/>
            <person name="Silverstein K.A."/>
            <person name="Tang H."/>
            <person name="Rombauts S."/>
            <person name="Zhao P.X."/>
            <person name="Zhou P."/>
            <person name="Barbe V."/>
            <person name="Bardou P."/>
            <person name="Bechner M."/>
            <person name="Bellec A."/>
            <person name="Berger A."/>
            <person name="Berges H."/>
            <person name="Bidwell S."/>
            <person name="Bisseling T."/>
            <person name="Choisne N."/>
            <person name="Couloux A."/>
            <person name="Denny R."/>
            <person name="Deshpande S."/>
            <person name="Dai X."/>
            <person name="Doyle J.J."/>
            <person name="Dudez A.M."/>
            <person name="Farmer A.D."/>
            <person name="Fouteau S."/>
            <person name="Franken C."/>
            <person name="Gibelin C."/>
            <person name="Gish J."/>
            <person name="Goldstein S."/>
            <person name="Gonzalez A.J."/>
            <person name="Green P.J."/>
            <person name="Hallab A."/>
            <person name="Hartog M."/>
            <person name="Hua A."/>
            <person name="Humphray S.J."/>
            <person name="Jeong D.H."/>
            <person name="Jing Y."/>
            <person name="Jocker A."/>
            <person name="Kenton S.M."/>
            <person name="Kim D.J."/>
            <person name="Klee K."/>
            <person name="Lai H."/>
            <person name="Lang C."/>
            <person name="Lin S."/>
            <person name="Macmil S.L."/>
            <person name="Magdelenat G."/>
            <person name="Matthews L."/>
            <person name="McCorrison J."/>
            <person name="Monaghan E.L."/>
            <person name="Mun J.H."/>
            <person name="Najar F.Z."/>
            <person name="Nicholson C."/>
            <person name="Noirot C."/>
            <person name="O'Bleness M."/>
            <person name="Paule C.R."/>
            <person name="Poulain J."/>
            <person name="Prion F."/>
            <person name="Qin B."/>
            <person name="Qu C."/>
            <person name="Retzel E.F."/>
            <person name="Riddle C."/>
            <person name="Sallet E."/>
            <person name="Samain S."/>
            <person name="Samson N."/>
            <person name="Sanders I."/>
            <person name="Saurat O."/>
            <person name="Scarpelli C."/>
            <person name="Schiex T."/>
            <person name="Segurens B."/>
            <person name="Severin A.J."/>
            <person name="Sherrier D.J."/>
            <person name="Shi R."/>
            <person name="Sims S."/>
            <person name="Singer S.R."/>
            <person name="Sinharoy S."/>
            <person name="Sterck L."/>
            <person name="Viollet A."/>
            <person name="Wang B.B."/>
            <person name="Wang K."/>
            <person name="Wang M."/>
            <person name="Wang X."/>
            <person name="Warfsmann J."/>
            <person name="Weissenbach J."/>
            <person name="White D.D."/>
            <person name="White J.D."/>
            <person name="Wiley G.B."/>
            <person name="Wincker P."/>
            <person name="Xing Y."/>
            <person name="Yang L."/>
            <person name="Yao Z."/>
            <person name="Ying F."/>
            <person name="Zhai J."/>
            <person name="Zhou L."/>
            <person name="Zuber A."/>
            <person name="Denarie J."/>
            <person name="Dixon R.A."/>
            <person name="May G.D."/>
            <person name="Schwartz D.C."/>
            <person name="Rogers J."/>
            <person name="Quetier F."/>
            <person name="Town C.D."/>
            <person name="Roe B.A."/>
        </authorList>
    </citation>
    <scope>NUCLEOTIDE SEQUENCE [LARGE SCALE GENOMIC DNA]</scope>
    <source>
        <strain evidence="2">A17</strain>
        <strain evidence="3 4">cv. Jemalong A17</strain>
    </source>
</reference>
<evidence type="ECO:0000256" key="1">
    <source>
        <dbReference type="SAM" id="MobiDB-lite"/>
    </source>
</evidence>
<feature type="region of interest" description="Disordered" evidence="1">
    <location>
        <begin position="49"/>
        <end position="78"/>
    </location>
</feature>
<organism evidence="2 4">
    <name type="scientific">Medicago truncatula</name>
    <name type="common">Barrel medic</name>
    <name type="synonym">Medicago tribuloides</name>
    <dbReference type="NCBI Taxonomy" id="3880"/>
    <lineage>
        <taxon>Eukaryota</taxon>
        <taxon>Viridiplantae</taxon>
        <taxon>Streptophyta</taxon>
        <taxon>Embryophyta</taxon>
        <taxon>Tracheophyta</taxon>
        <taxon>Spermatophyta</taxon>
        <taxon>Magnoliopsida</taxon>
        <taxon>eudicotyledons</taxon>
        <taxon>Gunneridae</taxon>
        <taxon>Pentapetalae</taxon>
        <taxon>rosids</taxon>
        <taxon>fabids</taxon>
        <taxon>Fabales</taxon>
        <taxon>Fabaceae</taxon>
        <taxon>Papilionoideae</taxon>
        <taxon>50 kb inversion clade</taxon>
        <taxon>NPAAA clade</taxon>
        <taxon>Hologalegina</taxon>
        <taxon>IRL clade</taxon>
        <taxon>Trifolieae</taxon>
        <taxon>Medicago</taxon>
    </lineage>
</organism>
<dbReference type="Proteomes" id="UP000002051">
    <property type="component" value="Chromosome 8"/>
</dbReference>
<keyword evidence="4" id="KW-1185">Reference proteome</keyword>
<proteinExistence type="predicted"/>
<gene>
    <name evidence="2" type="ordered locus">MTR_8g022600</name>
</gene>
<feature type="compositionally biased region" description="Basic residues" evidence="1">
    <location>
        <begin position="54"/>
        <end position="65"/>
    </location>
</feature>
<dbReference type="HOGENOM" id="CLU_2625757_0_0_1"/>
<sequence>MPHKGGRGVKGQSHKTCGGGGHVFGQNTKQQSRGTETATAITIKAMKLEPRRREGSRRRHRKRCGGGKGSSKNTTFLY</sequence>
<evidence type="ECO:0000313" key="4">
    <source>
        <dbReference type="Proteomes" id="UP000002051"/>
    </source>
</evidence>
<evidence type="ECO:0000313" key="3">
    <source>
        <dbReference type="EnsemblPlants" id="AET01876"/>
    </source>
</evidence>
<dbReference type="EMBL" id="CM001224">
    <property type="protein sequence ID" value="AET01876.1"/>
    <property type="molecule type" value="Genomic_DNA"/>
</dbReference>
<dbReference type="EnsemblPlants" id="AET01876">
    <property type="protein sequence ID" value="AET01876"/>
    <property type="gene ID" value="MTR_8g022600"/>
</dbReference>
<dbReference type="PaxDb" id="3880-AET01876"/>
<accession>G7L922</accession>